<feature type="transmembrane region" description="Helical" evidence="2">
    <location>
        <begin position="20"/>
        <end position="41"/>
    </location>
</feature>
<dbReference type="Gene3D" id="3.40.630.190">
    <property type="entry name" value="LCP protein"/>
    <property type="match status" value="1"/>
</dbReference>
<organism evidence="4 5">
    <name type="scientific">Paucilactobacillus oligofermentans DSM 15707 = LMG 22743</name>
    <dbReference type="NCBI Taxonomy" id="1423778"/>
    <lineage>
        <taxon>Bacteria</taxon>
        <taxon>Bacillati</taxon>
        <taxon>Bacillota</taxon>
        <taxon>Bacilli</taxon>
        <taxon>Lactobacillales</taxon>
        <taxon>Lactobacillaceae</taxon>
        <taxon>Paucilactobacillus</taxon>
    </lineage>
</organism>
<reference evidence="4 5" key="1">
    <citation type="journal article" date="2015" name="Genome Announc.">
        <title>Expanding the biotechnology potential of lactobacilli through comparative genomics of 213 strains and associated genera.</title>
        <authorList>
            <person name="Sun Z."/>
            <person name="Harris H.M."/>
            <person name="McCann A."/>
            <person name="Guo C."/>
            <person name="Argimon S."/>
            <person name="Zhang W."/>
            <person name="Yang X."/>
            <person name="Jeffery I.B."/>
            <person name="Cooney J.C."/>
            <person name="Kagawa T.F."/>
            <person name="Liu W."/>
            <person name="Song Y."/>
            <person name="Salvetti E."/>
            <person name="Wrobel A."/>
            <person name="Rasinkangas P."/>
            <person name="Parkhill J."/>
            <person name="Rea M.C."/>
            <person name="O'Sullivan O."/>
            <person name="Ritari J."/>
            <person name="Douillard F.P."/>
            <person name="Paul Ross R."/>
            <person name="Yang R."/>
            <person name="Briner A.E."/>
            <person name="Felis G.E."/>
            <person name="de Vos W.M."/>
            <person name="Barrangou R."/>
            <person name="Klaenhammer T.R."/>
            <person name="Caufield P.W."/>
            <person name="Cui Y."/>
            <person name="Zhang H."/>
            <person name="O'Toole P.W."/>
        </authorList>
    </citation>
    <scope>NUCLEOTIDE SEQUENCE [LARGE SCALE GENOMIC DNA]</scope>
    <source>
        <strain evidence="4 5">DSM 15707</strain>
    </source>
</reference>
<evidence type="ECO:0000313" key="5">
    <source>
        <dbReference type="Proteomes" id="UP000051697"/>
    </source>
</evidence>
<dbReference type="Proteomes" id="UP000051697">
    <property type="component" value="Unassembled WGS sequence"/>
</dbReference>
<dbReference type="InterPro" id="IPR050922">
    <property type="entry name" value="LytR/CpsA/Psr_CW_biosynth"/>
</dbReference>
<keyword evidence="5" id="KW-1185">Reference proteome</keyword>
<gene>
    <name evidence="4" type="ORF">FC70_GL000698</name>
</gene>
<dbReference type="EMBL" id="AZFE01000031">
    <property type="protein sequence ID" value="KRL55102.1"/>
    <property type="molecule type" value="Genomic_DNA"/>
</dbReference>
<comment type="caution">
    <text evidence="4">The sequence shown here is derived from an EMBL/GenBank/DDBJ whole genome shotgun (WGS) entry which is preliminary data.</text>
</comment>
<dbReference type="KEGG" id="lol:LACOL_0602"/>
<dbReference type="STRING" id="1423778.FC70_GL000698"/>
<dbReference type="PANTHER" id="PTHR33392:SF6">
    <property type="entry name" value="POLYISOPRENYL-TEICHOIC ACID--PEPTIDOGLYCAN TEICHOIC ACID TRANSFERASE TAGU"/>
    <property type="match status" value="1"/>
</dbReference>
<dbReference type="PATRIC" id="fig|1423778.4.peg.729"/>
<keyword evidence="2" id="KW-0472">Membrane</keyword>
<dbReference type="NCBIfam" id="TIGR00350">
    <property type="entry name" value="lytR_cpsA_psr"/>
    <property type="match status" value="1"/>
</dbReference>
<accession>A0A0R1RFG6</accession>
<comment type="similarity">
    <text evidence="1">Belongs to the LytR/CpsA/Psr (LCP) family.</text>
</comment>
<dbReference type="OrthoDB" id="27330at2"/>
<evidence type="ECO:0000313" key="4">
    <source>
        <dbReference type="EMBL" id="KRL55102.1"/>
    </source>
</evidence>
<name>A0A0R1RFG6_9LACO</name>
<keyword evidence="2" id="KW-1133">Transmembrane helix</keyword>
<evidence type="ECO:0000256" key="1">
    <source>
        <dbReference type="ARBA" id="ARBA00006068"/>
    </source>
</evidence>
<sequence length="369" mass="40639">MDEEETRTSRHRAPRRKRHWGRWITIIVALVLLSVGGYEYYKIHQTAEGIFGNSSTKVSKKLRDGKAVNVLITGIDSGAIGRNKTTYGVGNTDTLEVATINPKKETITFTSIPRDTLVKLKTDDGDDYVKINAAYSIGGIKKTKAAVAELLDIKIDYYANVDMGALEKVVDAVGGVTVNNPFAFTYEGHTFPKGKQTLNGANALKYSRMRYDDPNNDYGRQKRQQQVMKAVIKKFKSASSVTAINKLLDVAKDGLKTDVPINSIATLYANYHTAMNNVVTNQFQGENATIEGTSFQIASTKEINRVSKLIKKAQGLEATTVTNYETKMYNAQTNFDGYNNVTFVLPNGASYNSPGSGYSSSSNSTDSYY</sequence>
<dbReference type="PANTHER" id="PTHR33392">
    <property type="entry name" value="POLYISOPRENYL-TEICHOIC ACID--PEPTIDOGLYCAN TEICHOIC ACID TRANSFERASE TAGU"/>
    <property type="match status" value="1"/>
</dbReference>
<proteinExistence type="inferred from homology"/>
<dbReference type="RefSeq" id="WP_057889670.1">
    <property type="nucleotide sequence ID" value="NZ_AZFE01000031.1"/>
</dbReference>
<dbReference type="Pfam" id="PF03816">
    <property type="entry name" value="LytR_cpsA_psr"/>
    <property type="match status" value="1"/>
</dbReference>
<protein>
    <submittedName>
        <fullName evidence="4">Cell envelope-related transcriptional attenuator</fullName>
    </submittedName>
</protein>
<dbReference type="InterPro" id="IPR004474">
    <property type="entry name" value="LytR_CpsA_psr"/>
</dbReference>
<keyword evidence="2" id="KW-0812">Transmembrane</keyword>
<dbReference type="AlphaFoldDB" id="A0A0R1RFG6"/>
<evidence type="ECO:0000259" key="3">
    <source>
        <dbReference type="Pfam" id="PF03816"/>
    </source>
</evidence>
<evidence type="ECO:0000256" key="2">
    <source>
        <dbReference type="SAM" id="Phobius"/>
    </source>
</evidence>
<feature type="domain" description="Cell envelope-related transcriptional attenuator" evidence="3">
    <location>
        <begin position="91"/>
        <end position="236"/>
    </location>
</feature>